<dbReference type="AlphaFoldDB" id="A0A645G2T2"/>
<reference evidence="1" key="1">
    <citation type="submission" date="2019-08" db="EMBL/GenBank/DDBJ databases">
        <authorList>
            <person name="Kucharzyk K."/>
            <person name="Murdoch R.W."/>
            <person name="Higgins S."/>
            <person name="Loffler F."/>
        </authorList>
    </citation>
    <scope>NUCLEOTIDE SEQUENCE</scope>
</reference>
<gene>
    <name evidence="1" type="ORF">SDC9_167630</name>
</gene>
<organism evidence="1">
    <name type="scientific">bioreactor metagenome</name>
    <dbReference type="NCBI Taxonomy" id="1076179"/>
    <lineage>
        <taxon>unclassified sequences</taxon>
        <taxon>metagenomes</taxon>
        <taxon>ecological metagenomes</taxon>
    </lineage>
</organism>
<sequence length="214" mass="23906">MATLRDDGSEGLVFESWTNPKTFDSRMDNIMKRDGKVEAYNSTYTKDSGRTIVMLQRDENGKAISGEFEAVNQKGADYNNSLFNKYNSFTALRATYASSEWTADGTVKSEDGKALNKVYKTYKSIPTKNAGKLSKAELLAQPKVTIKEVAYIDAATGLPTKIEKYEEANGTMDLINTNVYEFKYVTSPENLFDTNGVNLKQLPDFNYDENAQGL</sequence>
<comment type="caution">
    <text evidence="1">The sequence shown here is derived from an EMBL/GenBank/DDBJ whole genome shotgun (WGS) entry which is preliminary data.</text>
</comment>
<accession>A0A645G2T2</accession>
<proteinExistence type="predicted"/>
<protein>
    <recommendedName>
        <fullName evidence="2">MucBP domain-containing protein</fullName>
    </recommendedName>
</protein>
<dbReference type="EMBL" id="VSSQ01067955">
    <property type="protein sequence ID" value="MPN20252.1"/>
    <property type="molecule type" value="Genomic_DNA"/>
</dbReference>
<evidence type="ECO:0008006" key="2">
    <source>
        <dbReference type="Google" id="ProtNLM"/>
    </source>
</evidence>
<evidence type="ECO:0000313" key="1">
    <source>
        <dbReference type="EMBL" id="MPN20252.1"/>
    </source>
</evidence>
<name>A0A645G2T2_9ZZZZ</name>